<evidence type="ECO:0000256" key="1">
    <source>
        <dbReference type="SAM" id="SignalP"/>
    </source>
</evidence>
<protein>
    <recommendedName>
        <fullName evidence="4">DUF4848 domain-containing protein</fullName>
    </recommendedName>
</protein>
<dbReference type="EMBL" id="BMIB01000003">
    <property type="protein sequence ID" value="GGH71703.1"/>
    <property type="molecule type" value="Genomic_DNA"/>
</dbReference>
<comment type="caution">
    <text evidence="2">The sequence shown here is derived from an EMBL/GenBank/DDBJ whole genome shotgun (WGS) entry which is preliminary data.</text>
</comment>
<reference evidence="2" key="2">
    <citation type="submission" date="2020-09" db="EMBL/GenBank/DDBJ databases">
        <authorList>
            <person name="Sun Q."/>
            <person name="Zhou Y."/>
        </authorList>
    </citation>
    <scope>NUCLEOTIDE SEQUENCE</scope>
    <source>
        <strain evidence="2">CGMCC 1.15290</strain>
    </source>
</reference>
<evidence type="ECO:0000313" key="2">
    <source>
        <dbReference type="EMBL" id="GGH71703.1"/>
    </source>
</evidence>
<reference evidence="2" key="1">
    <citation type="journal article" date="2014" name="Int. J. Syst. Evol. Microbiol.">
        <title>Complete genome sequence of Corynebacterium casei LMG S-19264T (=DSM 44701T), isolated from a smear-ripened cheese.</title>
        <authorList>
            <consortium name="US DOE Joint Genome Institute (JGI-PGF)"/>
            <person name="Walter F."/>
            <person name="Albersmeier A."/>
            <person name="Kalinowski J."/>
            <person name="Ruckert C."/>
        </authorList>
    </citation>
    <scope>NUCLEOTIDE SEQUENCE</scope>
    <source>
        <strain evidence="2">CGMCC 1.15290</strain>
    </source>
</reference>
<feature type="chain" id="PRO_5036677173" description="DUF4848 domain-containing protein" evidence="1">
    <location>
        <begin position="21"/>
        <end position="251"/>
    </location>
</feature>
<evidence type="ECO:0000313" key="3">
    <source>
        <dbReference type="Proteomes" id="UP000627292"/>
    </source>
</evidence>
<accession>A0A917J0G1</accession>
<name>A0A917J0G1_9BACT</name>
<dbReference type="Proteomes" id="UP000627292">
    <property type="component" value="Unassembled WGS sequence"/>
</dbReference>
<gene>
    <name evidence="2" type="ORF">GCM10011379_31330</name>
</gene>
<proteinExistence type="predicted"/>
<dbReference type="PROSITE" id="PS51257">
    <property type="entry name" value="PROKAR_LIPOPROTEIN"/>
    <property type="match status" value="1"/>
</dbReference>
<dbReference type="RefSeq" id="WP_188953881.1">
    <property type="nucleotide sequence ID" value="NZ_BMIB01000003.1"/>
</dbReference>
<evidence type="ECO:0008006" key="4">
    <source>
        <dbReference type="Google" id="ProtNLM"/>
    </source>
</evidence>
<feature type="signal peptide" evidence="1">
    <location>
        <begin position="1"/>
        <end position="20"/>
    </location>
</feature>
<keyword evidence="3" id="KW-1185">Reference proteome</keyword>
<organism evidence="2 3">
    <name type="scientific">Filimonas zeae</name>
    <dbReference type="NCBI Taxonomy" id="1737353"/>
    <lineage>
        <taxon>Bacteria</taxon>
        <taxon>Pseudomonadati</taxon>
        <taxon>Bacteroidota</taxon>
        <taxon>Chitinophagia</taxon>
        <taxon>Chitinophagales</taxon>
        <taxon>Chitinophagaceae</taxon>
        <taxon>Filimonas</taxon>
    </lineage>
</organism>
<keyword evidence="1" id="KW-0732">Signal</keyword>
<sequence>MKKVKHLLVIAGLLSMVACNKEQSSADNTDKPTVASLFEKYNFRKVGDPADSGLEVREVTLEAANLEELETTLQAIDAVRSTPEQTKAQEAAFLKQFHAQYGTSVRDSVNNHSPFYWDQANNKGFSYVRCMKSSGPDNSGIRLLDVTNNVNWRLSHGNVSYVFTNDVEQGNWNEGGLIPGSGVKAADNKTVFEIGHGYGVVACKREFLYRITVKVETPVFGAEPGYVVRGTAFFNVGPFIESYEHGTIEIN</sequence>
<dbReference type="AlphaFoldDB" id="A0A917J0G1"/>